<dbReference type="PANTHER" id="PTHR22946:SF9">
    <property type="entry name" value="POLYKETIDE TRANSFERASE AF380"/>
    <property type="match status" value="1"/>
</dbReference>
<dbReference type="Gene3D" id="3.40.50.1820">
    <property type="entry name" value="alpha/beta hydrolase"/>
    <property type="match status" value="1"/>
</dbReference>
<gene>
    <name evidence="4" type="ORF">D4739_04740</name>
</gene>
<sequence>MQRTDVTFPSGTDLCAAWLYRPSGLEGAAPIVVMAHGLGLIKEAGLAPYAERFVEAGFAVLVFDYRGFGGSGGKPRQWLDIKRQLTDWRSAIAYAAELEGIDPSRIALFGTSFSGGHVIRTAAADTRVAAAIAQCPFTSGPSSTTTIGVKGLVKLVPSILHDAVLGRFGRARGVALAGSPGDGALMNAADVVPGYFGIIPPGAEFDDHVDGRIALHVPFNIPGRAAKDVKVPILFGICDNDTVAPAGPTLRYAKQAPKGEIKRYPVGHFEVYVGEPFEVAAADYVDFLTRHLG</sequence>
<evidence type="ECO:0000259" key="3">
    <source>
        <dbReference type="Pfam" id="PF12146"/>
    </source>
</evidence>
<dbReference type="AlphaFoldDB" id="A0A3A5H4G4"/>
<keyword evidence="2 4" id="KW-0378">Hydrolase</keyword>
<dbReference type="PANTHER" id="PTHR22946">
    <property type="entry name" value="DIENELACTONE HYDROLASE DOMAIN-CONTAINING PROTEIN-RELATED"/>
    <property type="match status" value="1"/>
</dbReference>
<organism evidence="4 5">
    <name type="scientific">Nocardioides cavernaquae</name>
    <dbReference type="NCBI Taxonomy" id="2321396"/>
    <lineage>
        <taxon>Bacteria</taxon>
        <taxon>Bacillati</taxon>
        <taxon>Actinomycetota</taxon>
        <taxon>Actinomycetes</taxon>
        <taxon>Propionibacteriales</taxon>
        <taxon>Nocardioidaceae</taxon>
        <taxon>Nocardioides</taxon>
    </lineage>
</organism>
<dbReference type="RefSeq" id="WP_120059493.1">
    <property type="nucleotide sequence ID" value="NZ_QYRP01000002.1"/>
</dbReference>
<comment type="similarity">
    <text evidence="1">Belongs to the AB hydrolase superfamily.</text>
</comment>
<dbReference type="Proteomes" id="UP000276542">
    <property type="component" value="Unassembled WGS sequence"/>
</dbReference>
<dbReference type="InterPro" id="IPR050261">
    <property type="entry name" value="FrsA_esterase"/>
</dbReference>
<accession>A0A3A5H4G4</accession>
<dbReference type="OrthoDB" id="63034at2"/>
<feature type="domain" description="Serine aminopeptidase S33" evidence="3">
    <location>
        <begin position="31"/>
        <end position="144"/>
    </location>
</feature>
<evidence type="ECO:0000256" key="1">
    <source>
        <dbReference type="ARBA" id="ARBA00008645"/>
    </source>
</evidence>
<dbReference type="InterPro" id="IPR029058">
    <property type="entry name" value="AB_hydrolase_fold"/>
</dbReference>
<dbReference type="Pfam" id="PF12146">
    <property type="entry name" value="Hydrolase_4"/>
    <property type="match status" value="1"/>
</dbReference>
<dbReference type="GO" id="GO:0052689">
    <property type="term" value="F:carboxylic ester hydrolase activity"/>
    <property type="evidence" value="ECO:0007669"/>
    <property type="project" value="UniProtKB-ARBA"/>
</dbReference>
<evidence type="ECO:0000256" key="2">
    <source>
        <dbReference type="ARBA" id="ARBA00022801"/>
    </source>
</evidence>
<comment type="caution">
    <text evidence="4">The sequence shown here is derived from an EMBL/GenBank/DDBJ whole genome shotgun (WGS) entry which is preliminary data.</text>
</comment>
<proteinExistence type="inferred from homology"/>
<evidence type="ECO:0000313" key="5">
    <source>
        <dbReference type="Proteomes" id="UP000276542"/>
    </source>
</evidence>
<dbReference type="SUPFAM" id="SSF53474">
    <property type="entry name" value="alpha/beta-Hydrolases"/>
    <property type="match status" value="1"/>
</dbReference>
<protein>
    <submittedName>
        <fullName evidence="4">Alpha/beta hydrolase</fullName>
    </submittedName>
</protein>
<dbReference type="EMBL" id="QYRP01000002">
    <property type="protein sequence ID" value="RJS45593.1"/>
    <property type="molecule type" value="Genomic_DNA"/>
</dbReference>
<name>A0A3A5H4G4_9ACTN</name>
<evidence type="ECO:0000313" key="4">
    <source>
        <dbReference type="EMBL" id="RJS45593.1"/>
    </source>
</evidence>
<dbReference type="InterPro" id="IPR022742">
    <property type="entry name" value="Hydrolase_4"/>
</dbReference>
<keyword evidence="5" id="KW-1185">Reference proteome</keyword>
<reference evidence="5" key="1">
    <citation type="submission" date="2018-09" db="EMBL/GenBank/DDBJ databases">
        <authorList>
            <person name="Zhu H."/>
        </authorList>
    </citation>
    <scope>NUCLEOTIDE SEQUENCE [LARGE SCALE GENOMIC DNA]</scope>
    <source>
        <strain evidence="5">K1W22B-1</strain>
    </source>
</reference>